<evidence type="ECO:0000313" key="2">
    <source>
        <dbReference type="Proteomes" id="UP001597260"/>
    </source>
</evidence>
<dbReference type="EMBL" id="JBHTMP010000002">
    <property type="protein sequence ID" value="MFD1320047.1"/>
    <property type="molecule type" value="Genomic_DNA"/>
</dbReference>
<protein>
    <submittedName>
        <fullName evidence="1">Uncharacterized protein</fullName>
    </submittedName>
</protein>
<accession>A0ABW3Y6I0</accession>
<keyword evidence="2" id="KW-1185">Reference proteome</keyword>
<gene>
    <name evidence="1" type="ORF">ACFQ4H_02970</name>
</gene>
<dbReference type="RefSeq" id="WP_377566627.1">
    <property type="nucleotide sequence ID" value="NZ_JBHTMP010000002.1"/>
</dbReference>
<organism evidence="1 2">
    <name type="scientific">Micromonospora sonneratiae</name>
    <dbReference type="NCBI Taxonomy" id="1184706"/>
    <lineage>
        <taxon>Bacteria</taxon>
        <taxon>Bacillati</taxon>
        <taxon>Actinomycetota</taxon>
        <taxon>Actinomycetes</taxon>
        <taxon>Micromonosporales</taxon>
        <taxon>Micromonosporaceae</taxon>
        <taxon>Micromonospora</taxon>
    </lineage>
</organism>
<name>A0ABW3Y6I0_9ACTN</name>
<comment type="caution">
    <text evidence="1">The sequence shown here is derived from an EMBL/GenBank/DDBJ whole genome shotgun (WGS) entry which is preliminary data.</text>
</comment>
<dbReference type="Proteomes" id="UP001597260">
    <property type="component" value="Unassembled WGS sequence"/>
</dbReference>
<evidence type="ECO:0000313" key="1">
    <source>
        <dbReference type="EMBL" id="MFD1320047.1"/>
    </source>
</evidence>
<reference evidence="2" key="1">
    <citation type="journal article" date="2019" name="Int. J. Syst. Evol. Microbiol.">
        <title>The Global Catalogue of Microorganisms (GCM) 10K type strain sequencing project: providing services to taxonomists for standard genome sequencing and annotation.</title>
        <authorList>
            <consortium name="The Broad Institute Genomics Platform"/>
            <consortium name="The Broad Institute Genome Sequencing Center for Infectious Disease"/>
            <person name="Wu L."/>
            <person name="Ma J."/>
        </authorList>
    </citation>
    <scope>NUCLEOTIDE SEQUENCE [LARGE SCALE GENOMIC DNA]</scope>
    <source>
        <strain evidence="2">JCM 31037</strain>
    </source>
</reference>
<sequence length="112" mass="12316">MTTRKSRRAVMAEMLLIANPSAMYDTPGYGLAVSFDTIVELRTWLNDAGLNGPDLLANEHTGTQDDGRTFRRMTAWPMWHGWRISAHATEYTDPPALHVDAVEGLSTVAVAG</sequence>
<proteinExistence type="predicted"/>